<dbReference type="GO" id="GO:0005737">
    <property type="term" value="C:cytoplasm"/>
    <property type="evidence" value="ECO:0007669"/>
    <property type="project" value="UniProtKB-SubCell"/>
</dbReference>
<dbReference type="SFLD" id="SFLDG01065">
    <property type="entry name" value="anaerobic_coproporphyrinogen-I"/>
    <property type="match status" value="1"/>
</dbReference>
<comment type="subcellular location">
    <subcellularLocation>
        <location evidence="2">Cytoplasm</location>
    </subcellularLocation>
</comment>
<keyword evidence="12" id="KW-0560">Oxidoreductase</keyword>
<evidence type="ECO:0000256" key="12">
    <source>
        <dbReference type="ARBA" id="ARBA00023002"/>
    </source>
</evidence>
<comment type="similarity">
    <text evidence="4">Belongs to the anaerobic coproporphyrinogen-III oxidase family.</text>
</comment>
<evidence type="ECO:0000256" key="5">
    <source>
        <dbReference type="ARBA" id="ARBA00011245"/>
    </source>
</evidence>
<dbReference type="AlphaFoldDB" id="A0A382EII6"/>
<evidence type="ECO:0000256" key="13">
    <source>
        <dbReference type="ARBA" id="ARBA00023004"/>
    </source>
</evidence>
<dbReference type="GO" id="GO:0051539">
    <property type="term" value="F:4 iron, 4 sulfur cluster binding"/>
    <property type="evidence" value="ECO:0007669"/>
    <property type="project" value="UniProtKB-KW"/>
</dbReference>
<dbReference type="Gene3D" id="3.20.20.70">
    <property type="entry name" value="Aldolase class I"/>
    <property type="match status" value="1"/>
</dbReference>
<dbReference type="EMBL" id="UINC01044545">
    <property type="protein sequence ID" value="SVB50142.1"/>
    <property type="molecule type" value="Genomic_DNA"/>
</dbReference>
<name>A0A382EII6_9ZZZZ</name>
<evidence type="ECO:0000256" key="6">
    <source>
        <dbReference type="ARBA" id="ARBA00011912"/>
    </source>
</evidence>
<evidence type="ECO:0000256" key="16">
    <source>
        <dbReference type="ARBA" id="ARBA00030263"/>
    </source>
</evidence>
<dbReference type="PANTHER" id="PTHR13932:SF6">
    <property type="entry name" value="OXYGEN-INDEPENDENT COPROPORPHYRINOGEN III OXIDASE"/>
    <property type="match status" value="1"/>
</dbReference>
<protein>
    <recommendedName>
        <fullName evidence="7">Oxygen-independent coproporphyrinogen III oxidase</fullName>
        <ecNumber evidence="6">1.3.98.3</ecNumber>
    </recommendedName>
    <alternativeName>
        <fullName evidence="16">Coproporphyrinogen III dehydrogenase</fullName>
    </alternativeName>
</protein>
<dbReference type="GO" id="GO:0006782">
    <property type="term" value="P:protoporphyrinogen IX biosynthetic process"/>
    <property type="evidence" value="ECO:0007669"/>
    <property type="project" value="UniProtKB-UniPathway"/>
</dbReference>
<evidence type="ECO:0000256" key="3">
    <source>
        <dbReference type="ARBA" id="ARBA00004785"/>
    </source>
</evidence>
<dbReference type="SUPFAM" id="SSF102114">
    <property type="entry name" value="Radical SAM enzymes"/>
    <property type="match status" value="1"/>
</dbReference>
<dbReference type="GO" id="GO:0046872">
    <property type="term" value="F:metal ion binding"/>
    <property type="evidence" value="ECO:0007669"/>
    <property type="project" value="UniProtKB-KW"/>
</dbReference>
<evidence type="ECO:0000256" key="10">
    <source>
        <dbReference type="ARBA" id="ARBA00022691"/>
    </source>
</evidence>
<dbReference type="GO" id="GO:0004109">
    <property type="term" value="F:coproporphyrinogen oxidase activity"/>
    <property type="evidence" value="ECO:0007669"/>
    <property type="project" value="InterPro"/>
</dbReference>
<organism evidence="19">
    <name type="scientific">marine metagenome</name>
    <dbReference type="NCBI Taxonomy" id="408172"/>
    <lineage>
        <taxon>unclassified sequences</taxon>
        <taxon>metagenomes</taxon>
        <taxon>ecological metagenomes</taxon>
    </lineage>
</organism>
<reference evidence="19" key="1">
    <citation type="submission" date="2018-05" db="EMBL/GenBank/DDBJ databases">
        <authorList>
            <person name="Lanie J.A."/>
            <person name="Ng W.-L."/>
            <person name="Kazmierczak K.M."/>
            <person name="Andrzejewski T.M."/>
            <person name="Davidsen T.M."/>
            <person name="Wayne K.J."/>
            <person name="Tettelin H."/>
            <person name="Glass J.I."/>
            <person name="Rusch D."/>
            <person name="Podicherti R."/>
            <person name="Tsui H.-C.T."/>
            <person name="Winkler M.E."/>
        </authorList>
    </citation>
    <scope>NUCLEOTIDE SEQUENCE</scope>
</reference>
<evidence type="ECO:0000256" key="4">
    <source>
        <dbReference type="ARBA" id="ARBA00005493"/>
    </source>
</evidence>
<dbReference type="EC" id="1.3.98.3" evidence="6"/>
<dbReference type="InterPro" id="IPR007197">
    <property type="entry name" value="rSAM"/>
</dbReference>
<dbReference type="InterPro" id="IPR004558">
    <property type="entry name" value="Coprogen_oxidase_HemN"/>
</dbReference>
<dbReference type="PIRSF" id="PIRSF000167">
    <property type="entry name" value="HemN"/>
    <property type="match status" value="1"/>
</dbReference>
<dbReference type="InterPro" id="IPR010723">
    <property type="entry name" value="HemN_C"/>
</dbReference>
<evidence type="ECO:0000256" key="9">
    <source>
        <dbReference type="ARBA" id="ARBA00022490"/>
    </source>
</evidence>
<evidence type="ECO:0000256" key="11">
    <source>
        <dbReference type="ARBA" id="ARBA00022723"/>
    </source>
</evidence>
<evidence type="ECO:0000259" key="18">
    <source>
        <dbReference type="PROSITE" id="PS51918"/>
    </source>
</evidence>
<evidence type="ECO:0000256" key="1">
    <source>
        <dbReference type="ARBA" id="ARBA00001966"/>
    </source>
</evidence>
<dbReference type="PROSITE" id="PS51918">
    <property type="entry name" value="RADICAL_SAM"/>
    <property type="match status" value="1"/>
</dbReference>
<evidence type="ECO:0000313" key="19">
    <source>
        <dbReference type="EMBL" id="SVB50142.1"/>
    </source>
</evidence>
<evidence type="ECO:0000256" key="14">
    <source>
        <dbReference type="ARBA" id="ARBA00023014"/>
    </source>
</evidence>
<gene>
    <name evidence="19" type="ORF">METZ01_LOCUS202996</name>
</gene>
<proteinExistence type="inferred from homology"/>
<evidence type="ECO:0000256" key="8">
    <source>
        <dbReference type="ARBA" id="ARBA00022485"/>
    </source>
</evidence>
<evidence type="ECO:0000256" key="15">
    <source>
        <dbReference type="ARBA" id="ARBA00023244"/>
    </source>
</evidence>
<dbReference type="CDD" id="cd01335">
    <property type="entry name" value="Radical_SAM"/>
    <property type="match status" value="1"/>
</dbReference>
<comment type="subunit">
    <text evidence="5">Monomer.</text>
</comment>
<dbReference type="InterPro" id="IPR013785">
    <property type="entry name" value="Aldolase_TIM"/>
</dbReference>
<comment type="pathway">
    <text evidence="3">Porphyrin-containing compound metabolism; protoporphyrin-IX biosynthesis; protoporphyrinogen-IX from coproporphyrinogen-III (AdoMet route): step 1/1.</text>
</comment>
<feature type="non-terminal residue" evidence="19">
    <location>
        <position position="458"/>
    </location>
</feature>
<dbReference type="Gene3D" id="1.10.10.920">
    <property type="match status" value="1"/>
</dbReference>
<keyword evidence="9" id="KW-0963">Cytoplasm</keyword>
<evidence type="ECO:0000256" key="7">
    <source>
        <dbReference type="ARBA" id="ARBA00020156"/>
    </source>
</evidence>
<keyword evidence="10" id="KW-0949">S-adenosyl-L-methionine</keyword>
<dbReference type="Pfam" id="PF06969">
    <property type="entry name" value="HemN_C"/>
    <property type="match status" value="1"/>
</dbReference>
<evidence type="ECO:0000256" key="2">
    <source>
        <dbReference type="ARBA" id="ARBA00004496"/>
    </source>
</evidence>
<dbReference type="UniPathway" id="UPA00251">
    <property type="reaction ID" value="UER00323"/>
</dbReference>
<keyword evidence="13" id="KW-0408">Iron</keyword>
<sequence>MPHSIINDVTPEMIQRYNRPGPRYTSYPTVPVWGKGQFYDAYVQCLQQESLKERPISLYVHLPFCRQLCTFCGCNKFITGNRKITEDYLSALDKEIEGVARILQSRKKLAQIHLGGGTPTYLNPKQLERVINKITSRFDVQENSELAFEADPRVTTIDHLETLYGLGFRRVSFGVQDLNRDVQKAINRNQTAKQSWDTINNSRSIGYTSINLDLVYGLPLQTHQSFCKTLDEVGKMRPDRLAVYSFAYLPGMFKTHKRAIKDKELPVPEEKIQIYLEAIRFFTEIGYVMIGMDHYALPEDELALALKNRTLHRNFMGYTTLHNMAQIGIGVSAISDFGDSYWQNNKDLYQYMNEASDKILNPRRGIKLDKEDQLRREVIETLMCHGEILISDFETRYEINFSKHFTNAWPELEKFAREGLVKLDSNKINLTPVGTLFTRNIAMPFDRYLTESSSMNFS</sequence>
<dbReference type="InterPro" id="IPR006638">
    <property type="entry name" value="Elp3/MiaA/NifB-like_rSAM"/>
</dbReference>
<dbReference type="SMART" id="SM00729">
    <property type="entry name" value="Elp3"/>
    <property type="match status" value="1"/>
</dbReference>
<dbReference type="InterPro" id="IPR034505">
    <property type="entry name" value="Coproporphyrinogen-III_oxidase"/>
</dbReference>
<dbReference type="PANTHER" id="PTHR13932">
    <property type="entry name" value="COPROPORPHYRINIGEN III OXIDASE"/>
    <property type="match status" value="1"/>
</dbReference>
<dbReference type="Pfam" id="PF04055">
    <property type="entry name" value="Radical_SAM"/>
    <property type="match status" value="1"/>
</dbReference>
<feature type="domain" description="Radical SAM core" evidence="18">
    <location>
        <begin position="50"/>
        <end position="293"/>
    </location>
</feature>
<comment type="catalytic activity">
    <reaction evidence="17">
        <text>coproporphyrinogen III + 2 S-adenosyl-L-methionine = protoporphyrinogen IX + 2 5'-deoxyadenosine + 2 L-methionine + 2 CO2</text>
        <dbReference type="Rhea" id="RHEA:15425"/>
        <dbReference type="ChEBI" id="CHEBI:16526"/>
        <dbReference type="ChEBI" id="CHEBI:17319"/>
        <dbReference type="ChEBI" id="CHEBI:57307"/>
        <dbReference type="ChEBI" id="CHEBI:57309"/>
        <dbReference type="ChEBI" id="CHEBI:57844"/>
        <dbReference type="ChEBI" id="CHEBI:59789"/>
        <dbReference type="EC" id="1.3.98.3"/>
    </reaction>
</comment>
<dbReference type="InterPro" id="IPR058240">
    <property type="entry name" value="rSAM_sf"/>
</dbReference>
<keyword evidence="15" id="KW-0627">Porphyrin biosynthesis</keyword>
<evidence type="ECO:0000256" key="17">
    <source>
        <dbReference type="ARBA" id="ARBA00048321"/>
    </source>
</evidence>
<dbReference type="GO" id="GO:0051989">
    <property type="term" value="F:coproporphyrinogen dehydrogenase activity"/>
    <property type="evidence" value="ECO:0007669"/>
    <property type="project" value="UniProtKB-EC"/>
</dbReference>
<comment type="cofactor">
    <cofactor evidence="1">
        <name>[4Fe-4S] cluster</name>
        <dbReference type="ChEBI" id="CHEBI:49883"/>
    </cofactor>
</comment>
<dbReference type="SFLD" id="SFLDS00029">
    <property type="entry name" value="Radical_SAM"/>
    <property type="match status" value="1"/>
</dbReference>
<keyword evidence="14" id="KW-0411">Iron-sulfur</keyword>
<accession>A0A382EII6</accession>
<keyword evidence="8" id="KW-0004">4Fe-4S</keyword>
<dbReference type="NCBIfam" id="TIGR00538">
    <property type="entry name" value="hemN"/>
    <property type="match status" value="1"/>
</dbReference>
<keyword evidence="11" id="KW-0479">Metal-binding</keyword>